<reference evidence="3 4" key="1">
    <citation type="submission" date="2022-11" db="EMBL/GenBank/DDBJ databases">
        <title>Whole genome sequence of Eschrichtius robustus ER-17-0199.</title>
        <authorList>
            <person name="Bruniche-Olsen A."/>
            <person name="Black A.N."/>
            <person name="Fields C.J."/>
            <person name="Walden K."/>
            <person name="Dewoody J.A."/>
        </authorList>
    </citation>
    <scope>NUCLEOTIDE SEQUENCE [LARGE SCALE GENOMIC DNA]</scope>
    <source>
        <strain evidence="3">ER-17-0199</strain>
        <tissue evidence="3">Blubber</tissue>
    </source>
</reference>
<keyword evidence="4" id="KW-1185">Reference proteome</keyword>
<feature type="transmembrane region" description="Helical" evidence="2">
    <location>
        <begin position="320"/>
        <end position="343"/>
    </location>
</feature>
<comment type="caution">
    <text evidence="3">The sequence shown here is derived from an EMBL/GenBank/DDBJ whole genome shotgun (WGS) entry which is preliminary data.</text>
</comment>
<keyword evidence="2" id="KW-0812">Transmembrane</keyword>
<evidence type="ECO:0000256" key="2">
    <source>
        <dbReference type="SAM" id="Phobius"/>
    </source>
</evidence>
<dbReference type="Proteomes" id="UP001159641">
    <property type="component" value="Unassembled WGS sequence"/>
</dbReference>
<evidence type="ECO:0000256" key="1">
    <source>
        <dbReference type="SAM" id="MobiDB-lite"/>
    </source>
</evidence>
<dbReference type="AlphaFoldDB" id="A0AB34G8U7"/>
<feature type="region of interest" description="Disordered" evidence="1">
    <location>
        <begin position="131"/>
        <end position="176"/>
    </location>
</feature>
<keyword evidence="2" id="KW-1133">Transmembrane helix</keyword>
<evidence type="ECO:0000313" key="3">
    <source>
        <dbReference type="EMBL" id="KAJ8775782.1"/>
    </source>
</evidence>
<name>A0AB34G8U7_ESCRO</name>
<keyword evidence="2" id="KW-0472">Membrane</keyword>
<sequence>MWKRPPVVHVLLRLEGVRFAAVWEKRSDLLSVSLIDWPLGRVPVHVCPQQDTSDPQEYVSISGHGGFTEKIVAQHPTFLKPTGRMTWQTRPFNGCVQFPSGDSSLHAEILNLEMVALNRTARERWHVAVVRASASQREDREETSDPGVGRGSQAPSTPLPGAARPPAGHLAHRGSQRRCRCARFADDQSEAPRVFVPRHSLDQELRSRWAQVGKPEAPAVPRGLTCPRDWLGAQGLASDSQGRGLNAGLDPGRPHSLSLVAEGVAGQGVAGVGRGDHDMVYGLCLACCRGSADTEECVSGDSLLYESTTLCWVPILKESFLWVSAKFLILSQASVICLLVAILPPGSLASVKW</sequence>
<accession>A0AB34G8U7</accession>
<protein>
    <submittedName>
        <fullName evidence="3">Uncharacterized protein</fullName>
    </submittedName>
</protein>
<dbReference type="EMBL" id="JAIQCJ010002574">
    <property type="protein sequence ID" value="KAJ8775782.1"/>
    <property type="molecule type" value="Genomic_DNA"/>
</dbReference>
<evidence type="ECO:0000313" key="4">
    <source>
        <dbReference type="Proteomes" id="UP001159641"/>
    </source>
</evidence>
<proteinExistence type="predicted"/>
<gene>
    <name evidence="3" type="ORF">J1605_016180</name>
</gene>
<organism evidence="3 4">
    <name type="scientific">Eschrichtius robustus</name>
    <name type="common">California gray whale</name>
    <name type="synonym">Eschrichtius gibbosus</name>
    <dbReference type="NCBI Taxonomy" id="9764"/>
    <lineage>
        <taxon>Eukaryota</taxon>
        <taxon>Metazoa</taxon>
        <taxon>Chordata</taxon>
        <taxon>Craniata</taxon>
        <taxon>Vertebrata</taxon>
        <taxon>Euteleostomi</taxon>
        <taxon>Mammalia</taxon>
        <taxon>Eutheria</taxon>
        <taxon>Laurasiatheria</taxon>
        <taxon>Artiodactyla</taxon>
        <taxon>Whippomorpha</taxon>
        <taxon>Cetacea</taxon>
        <taxon>Mysticeti</taxon>
        <taxon>Eschrichtiidae</taxon>
        <taxon>Eschrichtius</taxon>
    </lineage>
</organism>